<evidence type="ECO:0000256" key="4">
    <source>
        <dbReference type="ARBA" id="ARBA00022519"/>
    </source>
</evidence>
<dbReference type="AlphaFoldDB" id="A0A3P7P447"/>
<evidence type="ECO:0000256" key="8">
    <source>
        <dbReference type="SAM" id="Phobius"/>
    </source>
</evidence>
<keyword evidence="5 8" id="KW-0812">Transmembrane</keyword>
<reference evidence="9 10" key="1">
    <citation type="submission" date="2018-09" db="EMBL/GenBank/DDBJ databases">
        <authorList>
            <person name="Postec A."/>
        </authorList>
    </citation>
    <scope>NUCLEOTIDE SEQUENCE [LARGE SCALE GENOMIC DNA]</scope>
    <source>
        <strain evidence="9">70B-A</strain>
    </source>
</reference>
<dbReference type="InterPro" id="IPR001851">
    <property type="entry name" value="ABC_transp_permease"/>
</dbReference>
<dbReference type="OrthoDB" id="9815820at2"/>
<name>A0A3P7P447_9FIRM</name>
<accession>A0A3P7P447</accession>
<evidence type="ECO:0000256" key="5">
    <source>
        <dbReference type="ARBA" id="ARBA00022692"/>
    </source>
</evidence>
<keyword evidence="4" id="KW-0997">Cell inner membrane</keyword>
<dbReference type="CDD" id="cd06579">
    <property type="entry name" value="TM_PBP1_transp_AraH_like"/>
    <property type="match status" value="1"/>
</dbReference>
<evidence type="ECO:0000256" key="3">
    <source>
        <dbReference type="ARBA" id="ARBA00022475"/>
    </source>
</evidence>
<keyword evidence="2" id="KW-0813">Transport</keyword>
<feature type="transmembrane region" description="Helical" evidence="8">
    <location>
        <begin position="135"/>
        <end position="155"/>
    </location>
</feature>
<dbReference type="EMBL" id="LR130778">
    <property type="protein sequence ID" value="VDN48340.1"/>
    <property type="molecule type" value="Genomic_DNA"/>
</dbReference>
<gene>
    <name evidence="9" type="primary">rbsC</name>
    <name evidence="9" type="ORF">PATL70BA_2445</name>
</gene>
<comment type="subcellular location">
    <subcellularLocation>
        <location evidence="1">Cell membrane</location>
        <topology evidence="1">Multi-pass membrane protein</topology>
    </subcellularLocation>
</comment>
<keyword evidence="6 8" id="KW-1133">Transmembrane helix</keyword>
<dbReference type="Pfam" id="PF02653">
    <property type="entry name" value="BPD_transp_2"/>
    <property type="match status" value="1"/>
</dbReference>
<evidence type="ECO:0000256" key="2">
    <source>
        <dbReference type="ARBA" id="ARBA00022448"/>
    </source>
</evidence>
<feature type="transmembrane region" description="Helical" evidence="8">
    <location>
        <begin position="262"/>
        <end position="295"/>
    </location>
</feature>
<dbReference type="RefSeq" id="WP_125137483.1">
    <property type="nucleotide sequence ID" value="NZ_LR130778.1"/>
</dbReference>
<evidence type="ECO:0000256" key="6">
    <source>
        <dbReference type="ARBA" id="ARBA00022989"/>
    </source>
</evidence>
<evidence type="ECO:0000256" key="1">
    <source>
        <dbReference type="ARBA" id="ARBA00004651"/>
    </source>
</evidence>
<evidence type="ECO:0000313" key="9">
    <source>
        <dbReference type="EMBL" id="VDN48340.1"/>
    </source>
</evidence>
<feature type="transmembrane region" description="Helical" evidence="8">
    <location>
        <begin position="307"/>
        <end position="326"/>
    </location>
</feature>
<keyword evidence="10" id="KW-1185">Reference proteome</keyword>
<organism evidence="9 10">
    <name type="scientific">Petrocella atlantisensis</name>
    <dbReference type="NCBI Taxonomy" id="2173034"/>
    <lineage>
        <taxon>Bacteria</taxon>
        <taxon>Bacillati</taxon>
        <taxon>Bacillota</taxon>
        <taxon>Clostridia</taxon>
        <taxon>Lachnospirales</taxon>
        <taxon>Vallitaleaceae</taxon>
        <taxon>Petrocella</taxon>
    </lineage>
</organism>
<dbReference type="GO" id="GO:0022857">
    <property type="term" value="F:transmembrane transporter activity"/>
    <property type="evidence" value="ECO:0007669"/>
    <property type="project" value="InterPro"/>
</dbReference>
<evidence type="ECO:0000256" key="7">
    <source>
        <dbReference type="ARBA" id="ARBA00023136"/>
    </source>
</evidence>
<protein>
    <submittedName>
        <fullName evidence="9">Ribose ABC transporter (Permease)</fullName>
    </submittedName>
</protein>
<feature type="transmembrane region" description="Helical" evidence="8">
    <location>
        <begin position="67"/>
        <end position="98"/>
    </location>
</feature>
<dbReference type="PANTHER" id="PTHR32196">
    <property type="entry name" value="ABC TRANSPORTER PERMEASE PROTEIN YPHD-RELATED-RELATED"/>
    <property type="match status" value="1"/>
</dbReference>
<keyword evidence="3" id="KW-1003">Cell membrane</keyword>
<dbReference type="Proteomes" id="UP000279029">
    <property type="component" value="Chromosome"/>
</dbReference>
<feature type="transmembrane region" description="Helical" evidence="8">
    <location>
        <begin position="175"/>
        <end position="197"/>
    </location>
</feature>
<sequence length="335" mass="35106">MNNNKSLKKETGLSYRKMKDGIHTFLKEKSSAGIGLILTFSIISLMTDKFLTAENLLNVARQASTNAIVAVGMTFVIITTGIDLSAGAVLALVGTVVAGMIMSYGLPIPIAIAIALLIGLLIGVGKGLIISTQKIPAFIVTLALMTVLRGMAFVYTTGRPIYVDIESFRMLGRGYIGPIPIPVILMVIVGVTGHWLLKKTSFGRHVYAVGGNEEAARLCGININKTLVGVYAYAGLMTALSGIILASRLSTGSPNAGEGAELDAIAAVVLGGTSLMGGVGSIGGTFMGVAIIGIMNNGLNLMNVSSYNQMMIKGLVILLAVWVNNLKMKKSKKNV</sequence>
<feature type="transmembrane region" description="Helical" evidence="8">
    <location>
        <begin position="110"/>
        <end position="129"/>
    </location>
</feature>
<dbReference type="KEGG" id="cbar:PATL70BA_2445"/>
<evidence type="ECO:0000313" key="10">
    <source>
        <dbReference type="Proteomes" id="UP000279029"/>
    </source>
</evidence>
<feature type="transmembrane region" description="Helical" evidence="8">
    <location>
        <begin position="230"/>
        <end position="250"/>
    </location>
</feature>
<dbReference type="PANTHER" id="PTHR32196:SF21">
    <property type="entry name" value="ABC TRANSPORTER PERMEASE PROTEIN YPHD-RELATED"/>
    <property type="match status" value="1"/>
</dbReference>
<keyword evidence="7 8" id="KW-0472">Membrane</keyword>
<dbReference type="GO" id="GO:0005886">
    <property type="term" value="C:plasma membrane"/>
    <property type="evidence" value="ECO:0007669"/>
    <property type="project" value="UniProtKB-SubCell"/>
</dbReference>
<proteinExistence type="predicted"/>